<evidence type="ECO:0000313" key="2">
    <source>
        <dbReference type="EMBL" id="KTD69837.1"/>
    </source>
</evidence>
<reference evidence="2 3" key="1">
    <citation type="submission" date="2015-11" db="EMBL/GenBank/DDBJ databases">
        <title>Genomic analysis of 38 Legionella species identifies large and diverse effector repertoires.</title>
        <authorList>
            <person name="Burstein D."/>
            <person name="Amaro F."/>
            <person name="Zusman T."/>
            <person name="Lifshitz Z."/>
            <person name="Cohen O."/>
            <person name="Gilbert J.A."/>
            <person name="Pupko T."/>
            <person name="Shuman H.A."/>
            <person name="Segal G."/>
        </authorList>
    </citation>
    <scope>NUCLEOTIDE SEQUENCE [LARGE SCALE GENOMIC DNA]</scope>
    <source>
        <strain evidence="2 3">SC-63-C7</strain>
    </source>
</reference>
<dbReference type="InterPro" id="IPR025668">
    <property type="entry name" value="Tnp_DDE_dom"/>
</dbReference>
<evidence type="ECO:0000259" key="1">
    <source>
        <dbReference type="Pfam" id="PF13751"/>
    </source>
</evidence>
<evidence type="ECO:0000313" key="3">
    <source>
        <dbReference type="Proteomes" id="UP000054703"/>
    </source>
</evidence>
<accession>A0A0W0ZKX4</accession>
<dbReference type="STRING" id="45074.Lsan_0115"/>
<dbReference type="Proteomes" id="UP000054703">
    <property type="component" value="Unassembled WGS sequence"/>
</dbReference>
<organism evidence="2 3">
    <name type="scientific">Legionella santicrucis</name>
    <dbReference type="NCBI Taxonomy" id="45074"/>
    <lineage>
        <taxon>Bacteria</taxon>
        <taxon>Pseudomonadati</taxon>
        <taxon>Pseudomonadota</taxon>
        <taxon>Gammaproteobacteria</taxon>
        <taxon>Legionellales</taxon>
        <taxon>Legionellaceae</taxon>
        <taxon>Legionella</taxon>
    </lineage>
</organism>
<sequence length="70" mass="8621">MEQQYFKEKLYERMWKLEGIMNKLKNYHDLKRAQYRGLENTQIQAYFAAMALNIKRLVFFALYQLLQILI</sequence>
<name>A0A0W0ZKX4_9GAMM</name>
<dbReference type="Pfam" id="PF13751">
    <property type="entry name" value="DDE_Tnp_1_6"/>
    <property type="match status" value="1"/>
</dbReference>
<feature type="domain" description="Transposase DDE" evidence="1">
    <location>
        <begin position="3"/>
        <end position="58"/>
    </location>
</feature>
<dbReference type="EMBL" id="LNYU01000004">
    <property type="protein sequence ID" value="KTD69837.1"/>
    <property type="molecule type" value="Genomic_DNA"/>
</dbReference>
<dbReference type="AlphaFoldDB" id="A0A0W0ZKX4"/>
<proteinExistence type="predicted"/>
<protein>
    <submittedName>
        <fullName evidence="2">Transposase</fullName>
    </submittedName>
</protein>
<keyword evidence="3" id="KW-1185">Reference proteome</keyword>
<dbReference type="PATRIC" id="fig|45074.5.peg.123"/>
<comment type="caution">
    <text evidence="2">The sequence shown here is derived from an EMBL/GenBank/DDBJ whole genome shotgun (WGS) entry which is preliminary data.</text>
</comment>
<gene>
    <name evidence="2" type="ORF">Lsan_0115</name>
</gene>